<dbReference type="STRING" id="431595.K3WVA1"/>
<dbReference type="PANTHER" id="PTHR23055:SF178">
    <property type="entry name" value="NEUROCALCIN HOMOLOG"/>
    <property type="match status" value="1"/>
</dbReference>
<feature type="domain" description="EF-hand" evidence="8">
    <location>
        <begin position="793"/>
        <end position="828"/>
    </location>
</feature>
<dbReference type="PROSITE" id="PS50222">
    <property type="entry name" value="EF_HAND_2"/>
    <property type="match status" value="5"/>
</dbReference>
<evidence type="ECO:0000313" key="9">
    <source>
        <dbReference type="EnsemblProtists" id="PYU1_T008899"/>
    </source>
</evidence>
<dbReference type="Gene3D" id="1.10.238.10">
    <property type="entry name" value="EF-hand"/>
    <property type="match status" value="4"/>
</dbReference>
<comment type="similarity">
    <text evidence="1">Belongs to the recoverin family.</text>
</comment>
<evidence type="ECO:0000313" key="10">
    <source>
        <dbReference type="Proteomes" id="UP000019132"/>
    </source>
</evidence>
<feature type="compositionally biased region" description="Low complexity" evidence="7">
    <location>
        <begin position="649"/>
        <end position="668"/>
    </location>
</feature>
<evidence type="ECO:0000256" key="3">
    <source>
        <dbReference type="ARBA" id="ARBA00022723"/>
    </source>
</evidence>
<keyword evidence="4" id="KW-0677">Repeat</keyword>
<feature type="compositionally biased region" description="Low complexity" evidence="7">
    <location>
        <begin position="273"/>
        <end position="290"/>
    </location>
</feature>
<protein>
    <recommendedName>
        <fullName evidence="8">EF-hand domain-containing protein</fullName>
    </recommendedName>
</protein>
<feature type="region of interest" description="Disordered" evidence="7">
    <location>
        <begin position="261"/>
        <end position="309"/>
    </location>
</feature>
<dbReference type="GO" id="GO:0005509">
    <property type="term" value="F:calcium ion binding"/>
    <property type="evidence" value="ECO:0007669"/>
    <property type="project" value="InterPro"/>
</dbReference>
<organism evidence="9 10">
    <name type="scientific">Globisporangium ultimum (strain ATCC 200006 / CBS 805.95 / DAOM BR144)</name>
    <name type="common">Pythium ultimum</name>
    <dbReference type="NCBI Taxonomy" id="431595"/>
    <lineage>
        <taxon>Eukaryota</taxon>
        <taxon>Sar</taxon>
        <taxon>Stramenopiles</taxon>
        <taxon>Oomycota</taxon>
        <taxon>Peronosporomycetes</taxon>
        <taxon>Pythiales</taxon>
        <taxon>Pythiaceae</taxon>
        <taxon>Globisporangium</taxon>
    </lineage>
</organism>
<feature type="domain" description="EF-hand" evidence="8">
    <location>
        <begin position="1498"/>
        <end position="1533"/>
    </location>
</feature>
<dbReference type="InterPro" id="IPR018247">
    <property type="entry name" value="EF_Hand_1_Ca_BS"/>
</dbReference>
<feature type="compositionally biased region" description="Polar residues" evidence="7">
    <location>
        <begin position="1044"/>
        <end position="1054"/>
    </location>
</feature>
<dbReference type="EnsemblProtists" id="PYU1_T008899">
    <property type="protein sequence ID" value="PYU1_T008899"/>
    <property type="gene ID" value="PYU1_G008881"/>
</dbReference>
<evidence type="ECO:0000256" key="4">
    <source>
        <dbReference type="ARBA" id="ARBA00022737"/>
    </source>
</evidence>
<dbReference type="Proteomes" id="UP000019132">
    <property type="component" value="Unassembled WGS sequence"/>
</dbReference>
<dbReference type="VEuPathDB" id="FungiDB:PYU1_G008881"/>
<dbReference type="SUPFAM" id="SSF47473">
    <property type="entry name" value="EF-hand"/>
    <property type="match status" value="3"/>
</dbReference>
<keyword evidence="6" id="KW-0449">Lipoprotein</keyword>
<evidence type="ECO:0000256" key="5">
    <source>
        <dbReference type="ARBA" id="ARBA00022837"/>
    </source>
</evidence>
<dbReference type="HOGENOM" id="CLU_001166_0_0_1"/>
<keyword evidence="10" id="KW-1185">Reference proteome</keyword>
<dbReference type="eggNOG" id="ENOG502RK0N">
    <property type="taxonomic scope" value="Eukaryota"/>
</dbReference>
<feature type="domain" description="EF-hand" evidence="8">
    <location>
        <begin position="433"/>
        <end position="468"/>
    </location>
</feature>
<dbReference type="OMA" id="RRYEHRG"/>
<proteinExistence type="inferred from homology"/>
<dbReference type="PROSITE" id="PS00018">
    <property type="entry name" value="EF_HAND_1"/>
    <property type="match status" value="1"/>
</dbReference>
<feature type="compositionally biased region" description="Polar residues" evidence="7">
    <location>
        <begin position="261"/>
        <end position="272"/>
    </location>
</feature>
<feature type="compositionally biased region" description="Basic and acidic residues" evidence="7">
    <location>
        <begin position="634"/>
        <end position="648"/>
    </location>
</feature>
<reference evidence="9" key="3">
    <citation type="submission" date="2015-02" db="UniProtKB">
        <authorList>
            <consortium name="EnsemblProtists"/>
        </authorList>
    </citation>
    <scope>IDENTIFICATION</scope>
    <source>
        <strain evidence="9">DAOM BR144</strain>
    </source>
</reference>
<dbReference type="InterPro" id="IPR028846">
    <property type="entry name" value="Recoverin"/>
</dbReference>
<dbReference type="SMART" id="SM00054">
    <property type="entry name" value="EFh"/>
    <property type="match status" value="5"/>
</dbReference>
<dbReference type="PANTHER" id="PTHR23055">
    <property type="entry name" value="CALCIUM BINDING PROTEINS"/>
    <property type="match status" value="1"/>
</dbReference>
<feature type="region of interest" description="Disordered" evidence="7">
    <location>
        <begin position="628"/>
        <end position="668"/>
    </location>
</feature>
<feature type="domain" description="EF-hand" evidence="8">
    <location>
        <begin position="829"/>
        <end position="864"/>
    </location>
</feature>
<keyword evidence="2" id="KW-0519">Myristate</keyword>
<dbReference type="EMBL" id="GL376599">
    <property type="status" value="NOT_ANNOTATED_CDS"/>
    <property type="molecule type" value="Genomic_DNA"/>
</dbReference>
<feature type="domain" description="EF-hand" evidence="8">
    <location>
        <begin position="1259"/>
        <end position="1294"/>
    </location>
</feature>
<reference evidence="10" key="1">
    <citation type="journal article" date="2010" name="Genome Biol.">
        <title>Genome sequence of the necrotrophic plant pathogen Pythium ultimum reveals original pathogenicity mechanisms and effector repertoire.</title>
        <authorList>
            <person name="Levesque C.A."/>
            <person name="Brouwer H."/>
            <person name="Cano L."/>
            <person name="Hamilton J.P."/>
            <person name="Holt C."/>
            <person name="Huitema E."/>
            <person name="Raffaele S."/>
            <person name="Robideau G.P."/>
            <person name="Thines M."/>
            <person name="Win J."/>
            <person name="Zerillo M.M."/>
            <person name="Beakes G.W."/>
            <person name="Boore J.L."/>
            <person name="Busam D."/>
            <person name="Dumas B."/>
            <person name="Ferriera S."/>
            <person name="Fuerstenberg S.I."/>
            <person name="Gachon C.M."/>
            <person name="Gaulin E."/>
            <person name="Govers F."/>
            <person name="Grenville-Briggs L."/>
            <person name="Horner N."/>
            <person name="Hostetler J."/>
            <person name="Jiang R.H."/>
            <person name="Johnson J."/>
            <person name="Krajaejun T."/>
            <person name="Lin H."/>
            <person name="Meijer H.J."/>
            <person name="Moore B."/>
            <person name="Morris P."/>
            <person name="Phuntmart V."/>
            <person name="Puiu D."/>
            <person name="Shetty J."/>
            <person name="Stajich J.E."/>
            <person name="Tripathy S."/>
            <person name="Wawra S."/>
            <person name="van West P."/>
            <person name="Whitty B.R."/>
            <person name="Coutinho P.M."/>
            <person name="Henrissat B."/>
            <person name="Martin F."/>
            <person name="Thomas P.D."/>
            <person name="Tyler B.M."/>
            <person name="De Vries R.P."/>
            <person name="Kamoun S."/>
            <person name="Yandell M."/>
            <person name="Tisserat N."/>
            <person name="Buell C.R."/>
        </authorList>
    </citation>
    <scope>NUCLEOTIDE SEQUENCE</scope>
    <source>
        <strain evidence="10">DAOM:BR144</strain>
    </source>
</reference>
<accession>K3WVA1</accession>
<evidence type="ECO:0000259" key="8">
    <source>
        <dbReference type="PROSITE" id="PS50222"/>
    </source>
</evidence>
<feature type="region of interest" description="Disordered" evidence="7">
    <location>
        <begin position="1030"/>
        <end position="1077"/>
    </location>
</feature>
<keyword evidence="3" id="KW-0479">Metal-binding</keyword>
<feature type="compositionally biased region" description="Basic and acidic residues" evidence="7">
    <location>
        <begin position="1034"/>
        <end position="1043"/>
    </location>
</feature>
<dbReference type="InterPro" id="IPR002048">
    <property type="entry name" value="EF_hand_dom"/>
</dbReference>
<keyword evidence="5" id="KW-0106">Calcium</keyword>
<reference evidence="10" key="2">
    <citation type="submission" date="2010-04" db="EMBL/GenBank/DDBJ databases">
        <authorList>
            <person name="Buell R."/>
            <person name="Hamilton J."/>
            <person name="Hostetler J."/>
        </authorList>
    </citation>
    <scope>NUCLEOTIDE SEQUENCE [LARGE SCALE GENOMIC DNA]</scope>
    <source>
        <strain evidence="10">DAOM:BR144</strain>
    </source>
</reference>
<evidence type="ECO:0000256" key="1">
    <source>
        <dbReference type="ARBA" id="ARBA00006049"/>
    </source>
</evidence>
<feature type="compositionally biased region" description="Polar residues" evidence="7">
    <location>
        <begin position="296"/>
        <end position="309"/>
    </location>
</feature>
<evidence type="ECO:0000256" key="2">
    <source>
        <dbReference type="ARBA" id="ARBA00022707"/>
    </source>
</evidence>
<feature type="region of interest" description="Disordered" evidence="7">
    <location>
        <begin position="2049"/>
        <end position="2069"/>
    </location>
</feature>
<name>K3WVA1_GLOUD</name>
<evidence type="ECO:0000256" key="6">
    <source>
        <dbReference type="ARBA" id="ARBA00023288"/>
    </source>
</evidence>
<dbReference type="InterPro" id="IPR011992">
    <property type="entry name" value="EF-hand-dom_pair"/>
</dbReference>
<dbReference type="InParanoid" id="K3WVA1"/>
<sequence>MAGKKLDFEIPLQSNFNTDEPSSLPSSPTAADADLLMELPFVTPSYSLAIQSKRAIMVRNALVASKLSTCTIDTLLQTVSENAGEGAAVEKDEFIEMVRILPSLRSGEAFRPIEETLERIYRSFEAANRVDLYLLGIGCLPLIQGSVKEKVHSAIQLSLFGCGEAMDAPVSLSVLKTALACLLLSISAVFDLESATPDQLQSTSTIVTTSVNEAVARLYSFYSLNKNSTSSFEAQIWPWIETNASKVMPWLKFADQQKWPTTKRLTSPTASDASSPRRWASQSSSVTSSQAEGSIIDSSGESQATTTPTCASIDQPATLSFRFSEVDGGTLSVSEEQAVKLFNLLTQSAFTKVNPRAMYDTFVQHTGDGLLEEETFLEAIEELLSMTNMPHLSKNSEFLDGMIDIFRCFLPENVLRVDAFEIAAGFSLFAWGSKSDKLGSAFHYFDADSKGFLNNQQLWRFLRSILTILLHLSPPNDIVVQRYGSIAALVDTGEQEIMEAIMEGIEYEDYEDEDDSENGDVFERDREQTNSELRAGVYAFEDFGEWYNLGGFKAMSWLELLDLRKWVFVSPEFKVDELDIQPFDPVYASSNYYTANNIQVDVDVECPGEDLNATKPQFTFVEAIAEEDDEDDIESHKDDNGIPLEHPDISQSSFGSSSSGQRSRNSSIPSTLPAICLKNEIILEFDLTLDPDDDAVTELPLTTLSFDNGDLIMYAELQRVTKLHQVDLSRVYEVFGPLMEDPNSASIEKSTFDQCVQKLLPKAVAHDVVAAFGVHTNTRVPPPSVGRGNDSKMAADALSRLFFAFNRGGTGKIDLVEFVAAFTIFCAGSKSQKLGYAYSLFDSDNDGSLTRREMWKYLRAFLTMLLALGNGAELSAEAIASVADTTAIEIADTIFRDSSKTFSVRRTSPRHQKRTHRHSLDIPESADTIVVTQNKVRRDGDRRYEHRGSLPDEDSISLTGAAQSAAGAGAGNAFIRGGVVSFQEFANWYSTRGHIIIAWIELLDSKKWPEVNNSVADAILRYISRQQKVVMPNGDRENGERDSGSSNDTVSSNDSGHRRDRSSSLEPGYPDTNMTIVSADSLRTGKANTAVARMDGIGGIADLITSPPTSSATVKDLSSVALQFKLTNYDNTTLRIRLKDVAIVYTISERMNMSSLTCRDLVNLLQKHSQGRTLTKQGYLRAMRELVPRDVLTNEDQEFLSFHLLRIFTLFETESAVGDENNINSFLGEQEDQGNDANSTSSVDKLFILSGLSVFCGTTKSSKLGTLFKMFDAHGKGYVSRRHLFEMLKSILLVLFAFSSFNASKAHSNDTSTTNSWSTNSAAERAAGAVISKLFCEATCRYPDVISLAEFAAWYAAGGYMDCPWLELLDLSKWPAKEAFEASKREKPLICAFDIQDESSILQFSETDISTYLFVLRSTKLGESSVSKIYDSLLTYATPPPEEGKKKKAAGQGKSQAYSYAGVEEDEGAYLVITRSNFYECIRSLVSKEDMSEKAQQTSSKLLSRIFNVFDRKRCGRVNALELACGMSILGKGSKSQKLALAFDFIAKMRLQRNRTLNVYASTNLGGAGTNGNAGAFGFGGGSINSISTGGPTFGLPSMRGAPPGTAGLRRTAMQNEASALPHSVLFIYLRSFLLALMALSDGSYRLGIEKMHTEAEDFIEEAMGDLMTDVSAAGGSAMAAASNNGFAAFGSVRSRANVTFQQFGEWYNTGGYQIISWVELLDVAKWEQQQEYQEQTTSLAGVGTGRVMSKRMPVLGSQRPGNYPASNTQPMEHVQPIENYYSTKQFTQKQHVRQSEIVSTSYPQSIQAMGKQQEKRERDQRDSIGAISLCSDGPIMVFAVARKAAELHFFNDDITRLKHFLHQTQLHEVTSWDLGASLKTALNIPNLTTTALVTRSQFIESVEQVCFMQAEGRDAPMSISEESMELLDQVLTVFVREPEAIKSGGSTIVEDDDDDHEGNDLVEFGTAVCGLLVVCQGTLLDKLRCAAHMLEDGLDRENSQSVVMETLKSSLMCFLMAFYGMSSSLGAEVVRFSAELGAEEVLHSFEGSFSSPLGQSDDEEEESKSERSLDLTKAVSLQEFSEWFGDAGYHSHPWLELTELRHWPAAINVCGADSGTVDTNPRVIL</sequence>
<evidence type="ECO:0000256" key="7">
    <source>
        <dbReference type="SAM" id="MobiDB-lite"/>
    </source>
</evidence>